<sequence>MSYSLIGLSLIALLALTMAWREWYPTPYPGIPYNKESAHRITGDIPDLVSVIQRTNESSDAIFTITTQKLGTPVVQLLFLGLRKPLIVLEDPQEIEDIVLRRNKEFDKATMAKRLWADVISADFLYKTAAPNIYKATLELLDLWRLKLTTTYKGEPLLIQFVNQLDGAC</sequence>
<evidence type="ECO:0000256" key="1">
    <source>
        <dbReference type="SAM" id="SignalP"/>
    </source>
</evidence>
<accession>A0ABR1VY74</accession>
<evidence type="ECO:0000313" key="3">
    <source>
        <dbReference type="Proteomes" id="UP001480595"/>
    </source>
</evidence>
<dbReference type="GeneID" id="92087939"/>
<protein>
    <submittedName>
        <fullName evidence="2">Uncharacterized protein</fullName>
    </submittedName>
</protein>
<feature type="signal peptide" evidence="1">
    <location>
        <begin position="1"/>
        <end position="19"/>
    </location>
</feature>
<comment type="caution">
    <text evidence="2">The sequence shown here is derived from an EMBL/GenBank/DDBJ whole genome shotgun (WGS) entry which is preliminary data.</text>
</comment>
<keyword evidence="1" id="KW-0732">Signal</keyword>
<proteinExistence type="predicted"/>
<evidence type="ECO:0000313" key="2">
    <source>
        <dbReference type="EMBL" id="KAK8076195.1"/>
    </source>
</evidence>
<gene>
    <name evidence="2" type="ORF">PG994_003467</name>
</gene>
<organism evidence="2 3">
    <name type="scientific">Apiospora phragmitis</name>
    <dbReference type="NCBI Taxonomy" id="2905665"/>
    <lineage>
        <taxon>Eukaryota</taxon>
        <taxon>Fungi</taxon>
        <taxon>Dikarya</taxon>
        <taxon>Ascomycota</taxon>
        <taxon>Pezizomycotina</taxon>
        <taxon>Sordariomycetes</taxon>
        <taxon>Xylariomycetidae</taxon>
        <taxon>Amphisphaeriales</taxon>
        <taxon>Apiosporaceae</taxon>
        <taxon>Apiospora</taxon>
    </lineage>
</organism>
<dbReference type="Proteomes" id="UP001480595">
    <property type="component" value="Unassembled WGS sequence"/>
</dbReference>
<dbReference type="EMBL" id="JAQQWL010000004">
    <property type="protein sequence ID" value="KAK8076195.1"/>
    <property type="molecule type" value="Genomic_DNA"/>
</dbReference>
<feature type="chain" id="PRO_5047324969" evidence="1">
    <location>
        <begin position="20"/>
        <end position="169"/>
    </location>
</feature>
<name>A0ABR1VY74_9PEZI</name>
<dbReference type="RefSeq" id="XP_066719154.1">
    <property type="nucleotide sequence ID" value="XM_066854876.1"/>
</dbReference>
<keyword evidence="3" id="KW-1185">Reference proteome</keyword>
<reference evidence="2 3" key="1">
    <citation type="submission" date="2023-01" db="EMBL/GenBank/DDBJ databases">
        <title>Analysis of 21 Apiospora genomes using comparative genomics revels a genus with tremendous synthesis potential of carbohydrate active enzymes and secondary metabolites.</title>
        <authorList>
            <person name="Sorensen T."/>
        </authorList>
    </citation>
    <scope>NUCLEOTIDE SEQUENCE [LARGE SCALE GENOMIC DNA]</scope>
    <source>
        <strain evidence="2 3">CBS 135458</strain>
    </source>
</reference>